<dbReference type="EMBL" id="JASPKZ010003244">
    <property type="protein sequence ID" value="KAJ9593818.1"/>
    <property type="molecule type" value="Genomic_DNA"/>
</dbReference>
<dbReference type="Proteomes" id="UP001233999">
    <property type="component" value="Unassembled WGS sequence"/>
</dbReference>
<protein>
    <submittedName>
        <fullName evidence="1">Uncharacterized protein</fullName>
    </submittedName>
</protein>
<evidence type="ECO:0000313" key="1">
    <source>
        <dbReference type="EMBL" id="KAJ9593818.1"/>
    </source>
</evidence>
<keyword evidence="2" id="KW-1185">Reference proteome</keyword>
<dbReference type="AlphaFoldDB" id="A0AAD8EKP8"/>
<gene>
    <name evidence="1" type="ORF">L9F63_027537</name>
</gene>
<feature type="non-terminal residue" evidence="1">
    <location>
        <position position="1"/>
    </location>
</feature>
<feature type="non-terminal residue" evidence="1">
    <location>
        <position position="66"/>
    </location>
</feature>
<reference evidence="1" key="1">
    <citation type="journal article" date="2023" name="IScience">
        <title>Live-bearing cockroach genome reveals convergent evolutionary mechanisms linked to viviparity in insects and beyond.</title>
        <authorList>
            <person name="Fouks B."/>
            <person name="Harrison M.C."/>
            <person name="Mikhailova A.A."/>
            <person name="Marchal E."/>
            <person name="English S."/>
            <person name="Carruthers M."/>
            <person name="Jennings E.C."/>
            <person name="Chiamaka E.L."/>
            <person name="Frigard R.A."/>
            <person name="Pippel M."/>
            <person name="Attardo G.M."/>
            <person name="Benoit J.B."/>
            <person name="Bornberg-Bauer E."/>
            <person name="Tobe S.S."/>
        </authorList>
    </citation>
    <scope>NUCLEOTIDE SEQUENCE</scope>
    <source>
        <strain evidence="1">Stay&amp;Tobe</strain>
    </source>
</reference>
<evidence type="ECO:0000313" key="2">
    <source>
        <dbReference type="Proteomes" id="UP001233999"/>
    </source>
</evidence>
<comment type="caution">
    <text evidence="1">The sequence shown here is derived from an EMBL/GenBank/DDBJ whole genome shotgun (WGS) entry which is preliminary data.</text>
</comment>
<organism evidence="1 2">
    <name type="scientific">Diploptera punctata</name>
    <name type="common">Pacific beetle cockroach</name>
    <dbReference type="NCBI Taxonomy" id="6984"/>
    <lineage>
        <taxon>Eukaryota</taxon>
        <taxon>Metazoa</taxon>
        <taxon>Ecdysozoa</taxon>
        <taxon>Arthropoda</taxon>
        <taxon>Hexapoda</taxon>
        <taxon>Insecta</taxon>
        <taxon>Pterygota</taxon>
        <taxon>Neoptera</taxon>
        <taxon>Polyneoptera</taxon>
        <taxon>Dictyoptera</taxon>
        <taxon>Blattodea</taxon>
        <taxon>Blaberoidea</taxon>
        <taxon>Blaberidae</taxon>
        <taxon>Diplopterinae</taxon>
        <taxon>Diploptera</taxon>
    </lineage>
</organism>
<accession>A0AAD8EKP8</accession>
<proteinExistence type="predicted"/>
<sequence>PVGFCCFSIAFFVENLSQPCNLQDLLLGNPAHLRLINITESRNLNIVLHSTHPLHKKIYTLFKGKK</sequence>
<reference evidence="1" key="2">
    <citation type="submission" date="2023-05" db="EMBL/GenBank/DDBJ databases">
        <authorList>
            <person name="Fouks B."/>
        </authorList>
    </citation>
    <scope>NUCLEOTIDE SEQUENCE</scope>
    <source>
        <strain evidence="1">Stay&amp;Tobe</strain>
        <tissue evidence="1">Testes</tissue>
    </source>
</reference>
<name>A0AAD8EKP8_DIPPU</name>